<dbReference type="Proteomes" id="UP000887569">
    <property type="component" value="Unplaced"/>
</dbReference>
<organism evidence="2 3">
    <name type="scientific">Parascaris univalens</name>
    <name type="common">Nematode worm</name>
    <dbReference type="NCBI Taxonomy" id="6257"/>
    <lineage>
        <taxon>Eukaryota</taxon>
        <taxon>Metazoa</taxon>
        <taxon>Ecdysozoa</taxon>
        <taxon>Nematoda</taxon>
        <taxon>Chromadorea</taxon>
        <taxon>Rhabditida</taxon>
        <taxon>Spirurina</taxon>
        <taxon>Ascaridomorpha</taxon>
        <taxon>Ascaridoidea</taxon>
        <taxon>Ascarididae</taxon>
        <taxon>Parascaris</taxon>
    </lineage>
</organism>
<name>A0A914ZKS9_PARUN</name>
<accession>A0A914ZKS9</accession>
<evidence type="ECO:0000313" key="2">
    <source>
        <dbReference type="Proteomes" id="UP000887569"/>
    </source>
</evidence>
<sequence>VKLGAMGRLVGLAWAPTLLVGVLEASVVCNGEDGVCEGLVEAFLTNGSNKSEEFDLGCATTEAVPFCWWAIEIGQIKWMLYTNGMSELVERNIRPFCEKVDEFYGFSFTNKTIGFSYIDQKQLRSEKIIETRQILVDVFYFCCSRKVNCTAFSESASEIKVINALANKMLSYIIRASGFSGDRKEFCFGEEGTEMVALPGVDVCIFVADSTTKMKIYNGPMMFNRFDVLSQVARSHNHSLTMLALEERLCLSAKPVDNNYTTHLKDGECLRYSSADGYFLYCCCYVRRELCAYAIDEYALENNSKHTRRIWRRSAQLKKIHDVSLKSGELVTGRSWAYRDFIFSKPANRRKGRTASENNISLWHCAEGEIVLKKNGKGHHSNDLEKVNRTDLPSRSPACYFDVSIGFKSKGYGRDAQNVSIIYGHSEETCGKMSCRMSEPECVNDLLDLSRELITTTVHCCCATHNLCNRGDYDLNFQLGVIARIDFTKGCVGGIYKYFIKAVVIGGSFSDTVYCIHYIDFSTRKERYMVDGETSYIPVGKGMLFALQNLNWTDELQFKNLVLLLLPQPGCGGFHHQQLMQFGIVFCAATMLKSIIDGNFCDHGYLELLPRLMKNDERPVCQHGIYVVHADEVTGVMDEHRTTDTPLCLDEIHILGDGNFISLESRVFTPHIERHHLRFQEPNIIFSTSLQRLGMHIAHICVSTSAVPCNGLLNIVHNLMPRMMTHLARWKIEDFHGHQVVMPRSARLQSSCVTLDGEIKCTSAMGCFAYHSFDGRIPLLGCIEDIPRFHSEDPELRGVLNCRSMLWSNVASICSGILDASQFKGRAGVLCCCKDDCPAPISDSPTSEETGFQPFNIVL</sequence>
<keyword evidence="2" id="KW-1185">Reference proteome</keyword>
<dbReference type="AlphaFoldDB" id="A0A914ZKS9"/>
<keyword evidence="1" id="KW-0732">Signal</keyword>
<proteinExistence type="predicted"/>
<feature type="signal peptide" evidence="1">
    <location>
        <begin position="1"/>
        <end position="25"/>
    </location>
</feature>
<dbReference type="WBParaSite" id="PgB04_g138_t04">
    <property type="protein sequence ID" value="PgB04_g138_t04"/>
    <property type="gene ID" value="PgB04_g138"/>
</dbReference>
<evidence type="ECO:0000313" key="3">
    <source>
        <dbReference type="WBParaSite" id="PgB04_g138_t04"/>
    </source>
</evidence>
<protein>
    <submittedName>
        <fullName evidence="3">Uncharacterized protein</fullName>
    </submittedName>
</protein>
<reference evidence="3" key="1">
    <citation type="submission" date="2022-11" db="UniProtKB">
        <authorList>
            <consortium name="WormBaseParasite"/>
        </authorList>
    </citation>
    <scope>IDENTIFICATION</scope>
</reference>
<evidence type="ECO:0000256" key="1">
    <source>
        <dbReference type="SAM" id="SignalP"/>
    </source>
</evidence>
<feature type="chain" id="PRO_5036999828" evidence="1">
    <location>
        <begin position="26"/>
        <end position="859"/>
    </location>
</feature>